<dbReference type="Pfam" id="PF20797">
    <property type="entry name" value="HepT-like_2"/>
    <property type="match status" value="1"/>
</dbReference>
<dbReference type="AlphaFoldDB" id="A0A7V4TGK9"/>
<feature type="domain" description="HepT-like" evidence="1">
    <location>
        <begin position="46"/>
        <end position="153"/>
    </location>
</feature>
<evidence type="ECO:0000313" key="2">
    <source>
        <dbReference type="EMBL" id="HGY39342.1"/>
    </source>
</evidence>
<evidence type="ECO:0000259" key="1">
    <source>
        <dbReference type="Pfam" id="PF20797"/>
    </source>
</evidence>
<comment type="caution">
    <text evidence="2">The sequence shown here is derived from an EMBL/GenBank/DDBJ whole genome shotgun (WGS) entry which is preliminary data.</text>
</comment>
<organism evidence="2">
    <name type="scientific">Candidatus Caldatribacterium saccharofermentans</name>
    <dbReference type="NCBI Taxonomy" id="1454753"/>
    <lineage>
        <taxon>Bacteria</taxon>
        <taxon>Pseudomonadati</taxon>
        <taxon>Atribacterota</taxon>
        <taxon>Atribacteria</taxon>
        <taxon>Atribacterales</taxon>
        <taxon>Candidatus Caldatribacteriaceae</taxon>
        <taxon>Candidatus Caldatribacterium</taxon>
    </lineage>
</organism>
<reference evidence="2" key="1">
    <citation type="journal article" date="2020" name="mSystems">
        <title>Genome- and Community-Level Interaction Insights into Carbon Utilization and Element Cycling Functions of Hydrothermarchaeota in Hydrothermal Sediment.</title>
        <authorList>
            <person name="Zhou Z."/>
            <person name="Liu Y."/>
            <person name="Xu W."/>
            <person name="Pan J."/>
            <person name="Luo Z.H."/>
            <person name="Li M."/>
        </authorList>
    </citation>
    <scope>NUCLEOTIDE SEQUENCE [LARGE SCALE GENOMIC DNA]</scope>
    <source>
        <strain evidence="2">SpSt-82</strain>
    </source>
</reference>
<dbReference type="InterPro" id="IPR048769">
    <property type="entry name" value="HepT-like_dom"/>
</dbReference>
<protein>
    <submittedName>
        <fullName evidence="2">Antitoxin</fullName>
    </submittedName>
</protein>
<sequence>MNVRYLALAERIRGEIPELERVAQKALAAWTKAQKTPEESAYLDSVALNLHGFYSGLERLFELVARHIDGVMPDEKTWHRDLLRRMAKDIAGVRPAVISEGTASALDTFRRFRHLVRNVYAMSLVPERMVGLMSVLPDLWSTLREELLAFADFLEALDQATEEAGKPPDENA</sequence>
<name>A0A7V4TGK9_9BACT</name>
<gene>
    <name evidence="2" type="ORF">ENW11_06035</name>
</gene>
<proteinExistence type="predicted"/>
<dbReference type="EMBL" id="DTIY01000040">
    <property type="protein sequence ID" value="HGY39342.1"/>
    <property type="molecule type" value="Genomic_DNA"/>
</dbReference>
<accession>A0A7V4TGK9</accession>